<dbReference type="NCBIfam" id="TIGR02601">
    <property type="entry name" value="autotrns_rpt"/>
    <property type="match status" value="1"/>
</dbReference>
<feature type="chain" id="PRO_5014873299" description="PEP-CTERM protein-sorting domain-containing protein" evidence="8">
    <location>
        <begin position="23"/>
        <end position="1127"/>
    </location>
</feature>
<keyword evidence="7" id="KW-0998">Cell outer membrane</keyword>
<evidence type="ECO:0000256" key="5">
    <source>
        <dbReference type="ARBA" id="ARBA00022729"/>
    </source>
</evidence>
<dbReference type="SUPFAM" id="SSF51126">
    <property type="entry name" value="Pectin lyase-like"/>
    <property type="match status" value="1"/>
</dbReference>
<dbReference type="InterPro" id="IPR013424">
    <property type="entry name" value="Ice-binding_C"/>
</dbReference>
<accession>A0A2N8HH54</accession>
<dbReference type="OrthoDB" id="199718at2"/>
<dbReference type="EMBL" id="PJKA01000002">
    <property type="protein sequence ID" value="PNC20399.1"/>
    <property type="molecule type" value="Genomic_DNA"/>
</dbReference>
<organism evidence="9 10">
    <name type="scientific">Akkermansia muciniphila</name>
    <dbReference type="NCBI Taxonomy" id="239935"/>
    <lineage>
        <taxon>Bacteria</taxon>
        <taxon>Pseudomonadati</taxon>
        <taxon>Verrucomicrobiota</taxon>
        <taxon>Verrucomicrobiia</taxon>
        <taxon>Verrucomicrobiales</taxon>
        <taxon>Akkermansiaceae</taxon>
        <taxon>Akkermansia</taxon>
    </lineage>
</organism>
<feature type="signal peptide" evidence="8">
    <location>
        <begin position="1"/>
        <end position="22"/>
    </location>
</feature>
<protein>
    <recommendedName>
        <fullName evidence="11">PEP-CTERM protein-sorting domain-containing protein</fullName>
    </recommendedName>
</protein>
<evidence type="ECO:0000256" key="6">
    <source>
        <dbReference type="ARBA" id="ARBA00023136"/>
    </source>
</evidence>
<evidence type="ECO:0000256" key="7">
    <source>
        <dbReference type="ARBA" id="ARBA00023237"/>
    </source>
</evidence>
<dbReference type="Pfam" id="PF12951">
    <property type="entry name" value="PATR"/>
    <property type="match status" value="2"/>
</dbReference>
<dbReference type="InterPro" id="IPR003368">
    <property type="entry name" value="POMP_repeat"/>
</dbReference>
<dbReference type="InterPro" id="IPR011050">
    <property type="entry name" value="Pectin_lyase_fold/virulence"/>
</dbReference>
<dbReference type="Pfam" id="PF02415">
    <property type="entry name" value="Chlam_PMP"/>
    <property type="match status" value="4"/>
</dbReference>
<keyword evidence="5 8" id="KW-0732">Signal</keyword>
<keyword evidence="6" id="KW-0472">Membrane</keyword>
<evidence type="ECO:0000313" key="10">
    <source>
        <dbReference type="Proteomes" id="UP000236000"/>
    </source>
</evidence>
<dbReference type="AlphaFoldDB" id="A0A2N8HH54"/>
<dbReference type="InterPro" id="IPR013425">
    <property type="entry name" value="Autotrns_rpt"/>
</dbReference>
<keyword evidence="4" id="KW-0964">Secreted</keyword>
<evidence type="ECO:0000256" key="4">
    <source>
        <dbReference type="ARBA" id="ARBA00022525"/>
    </source>
</evidence>
<dbReference type="NCBIfam" id="TIGR02595">
    <property type="entry name" value="PEP_CTERM"/>
    <property type="match status" value="1"/>
</dbReference>
<dbReference type="SMART" id="SM00710">
    <property type="entry name" value="PbH1"/>
    <property type="match status" value="9"/>
</dbReference>
<dbReference type="GO" id="GO:0005576">
    <property type="term" value="C:extracellular region"/>
    <property type="evidence" value="ECO:0007669"/>
    <property type="project" value="UniProtKB-SubCell"/>
</dbReference>
<sequence length="1127" mass="115227">MKTTALFFGVFASCLSCIPAYGADYTWNGGNRAWTDSGTWQLDGFATDWNSGNTARFQTNSSITVGNGITASGLLYDGASVTLNGGSLTLTGTAAGSNGGSATLSNTGLILDAPNAEDSYEVLDTNLTGTSTLTKTGSGTVTLGGTHTASGAWNINAGTLVFTGERNITAADNNRINGKINIGAGAVLDASNGRLFHNGTYTANFQSPTITLNGGTLKLNQFGYDSASLGKLHNNFYALKFASGTSGRIVISQGYESGGTASRGIYIAGWGTTATIELGANQTLTWTSSNAQYQDAIVCETGGGSALALSIGENSVLYFNQVFANKNTSNEYGDPTTANFSGLSLIKSGAGELVIQRANTISSGRVVRVDSGKLMLDVDNAFGTGGNLGNVSIASGALFFMNGHTLSNVIDVQDGATLDMGGSSYAYMVNWHEGGILLNTENNKGTLNIMTRAALELGSKAWAGSVLTDTDTVFTLTADQNLGALGANVNCWIGGRGYNNTLQSITFTGDHGINMDNYGAKWAVILSENVTFQDIGSLTFSNNAADMSNSDALYGAGAIAANDTVTFSNTGALTFTNNSVRTIEDESASGGAIYASGGASFSNTGAISFSGNSAMTNGGAIHTGGTTGSLNFSDIAEDISFTGNTAGENGGAINNDYEAVEWSNVGHVTFSGNIAEAGAGGAVWSGGDVTVDTASSFSMTGNEARGGSGGAIYSDGNVTFSGAGSLTFSDNHAFSYGGAISAYGDITISDSGSAAFSGNTAYEGGALDAYNVSISGNTGTVLFENNSAENTGGAINLQAGGSVSLTADQADIIFRGNTAQDGSVYNAIHFNDGSTGSFNAGDNRRILFEDGLSSQDESVADISINDAAGSSGTVAMSGANSQSGIRANTTVYGGTFAVTKGATYGYHSADWSAEEARTSFTVSGGTLHIGEQSTLNAADVRLEDGTQLSVMGTGSLNADTLTLGNNVTVLSTGEGSFSVTANVIDISNGITIDLSRGSVAGLELHADTLTLGGTLTLGDDRVDYTSAIWQSDQSYLVMDASGVTSMDGSFSEILSSLSNSATVTVGHLGLEGYDPALELGHWELRWDENNSLHLDWISNGLVVPEPATALLLLLAAGGMLAVRKRTL</sequence>
<name>A0A2N8HH54_9BACT</name>
<dbReference type="Proteomes" id="UP000236000">
    <property type="component" value="Unassembled WGS sequence"/>
</dbReference>
<evidence type="ECO:0000256" key="8">
    <source>
        <dbReference type="SAM" id="SignalP"/>
    </source>
</evidence>
<reference evidence="9 10" key="1">
    <citation type="journal article" date="2017" name="BMC Genomics">
        <title>Genome sequencing of 39 Akkermansia muciniphila isolates reveals its population structure, genomic and functional diverisity, and global distribution in mammalian gut microbiotas.</title>
        <authorList>
            <person name="Guo X."/>
            <person name="Li S."/>
            <person name="Zhang J."/>
            <person name="Wu F."/>
            <person name="Li X."/>
            <person name="Wu D."/>
            <person name="Zhang M."/>
            <person name="Ou Z."/>
            <person name="Jie Z."/>
            <person name="Yan Q."/>
            <person name="Li P."/>
            <person name="Yi J."/>
            <person name="Peng Y."/>
        </authorList>
    </citation>
    <scope>NUCLEOTIDE SEQUENCE [LARGE SCALE GENOMIC DNA]</scope>
    <source>
        <strain evidence="9 10">GP24</strain>
    </source>
</reference>
<gene>
    <name evidence="9" type="ORF">CXU22_01050</name>
</gene>
<dbReference type="NCBIfam" id="TIGR01376">
    <property type="entry name" value="POMP_repeat"/>
    <property type="match status" value="5"/>
</dbReference>
<dbReference type="RefSeq" id="WP_102711662.1">
    <property type="nucleotide sequence ID" value="NZ_PJKA01000002.1"/>
</dbReference>
<dbReference type="Gene3D" id="2.160.20.20">
    <property type="match status" value="1"/>
</dbReference>
<evidence type="ECO:0000256" key="3">
    <source>
        <dbReference type="ARBA" id="ARBA00004613"/>
    </source>
</evidence>
<evidence type="ECO:0000256" key="2">
    <source>
        <dbReference type="ARBA" id="ARBA00004442"/>
    </source>
</evidence>
<proteinExistence type="predicted"/>
<dbReference type="InterPro" id="IPR006626">
    <property type="entry name" value="PbH1"/>
</dbReference>
<comment type="caution">
    <text evidence="9">The sequence shown here is derived from an EMBL/GenBank/DDBJ whole genome shotgun (WGS) entry which is preliminary data.</text>
</comment>
<dbReference type="GO" id="GO:0009279">
    <property type="term" value="C:cell outer membrane"/>
    <property type="evidence" value="ECO:0007669"/>
    <property type="project" value="UniProtKB-SubCell"/>
</dbReference>
<comment type="subcellular location">
    <subcellularLocation>
        <location evidence="1">Cell envelope</location>
    </subcellularLocation>
    <subcellularLocation>
        <location evidence="2">Cell outer membrane</location>
    </subcellularLocation>
    <subcellularLocation>
        <location evidence="3">Secreted</location>
    </subcellularLocation>
</comment>
<evidence type="ECO:0000313" key="9">
    <source>
        <dbReference type="EMBL" id="PNC20399.1"/>
    </source>
</evidence>
<evidence type="ECO:0008006" key="11">
    <source>
        <dbReference type="Google" id="ProtNLM"/>
    </source>
</evidence>
<dbReference type="InterPro" id="IPR012332">
    <property type="entry name" value="Autotransporter_pectin_lyase_C"/>
</dbReference>
<evidence type="ECO:0000256" key="1">
    <source>
        <dbReference type="ARBA" id="ARBA00004196"/>
    </source>
</evidence>